<comment type="subcellular location">
    <subcellularLocation>
        <location evidence="1">Cytoplasm</location>
    </subcellularLocation>
</comment>
<dbReference type="SUPFAM" id="SSF53300">
    <property type="entry name" value="vWA-like"/>
    <property type="match status" value="1"/>
</dbReference>
<dbReference type="AlphaFoldDB" id="A0A934S345"/>
<feature type="domain" description="TROVE" evidence="7">
    <location>
        <begin position="20"/>
        <end position="349"/>
    </location>
</feature>
<dbReference type="EMBL" id="JAENIL010000081">
    <property type="protein sequence ID" value="MBK1880320.1"/>
    <property type="molecule type" value="Genomic_DNA"/>
</dbReference>
<keyword evidence="9" id="KW-1185">Reference proteome</keyword>
<keyword evidence="4" id="KW-0479">Metal-binding</keyword>
<dbReference type="Gene3D" id="3.40.50.410">
    <property type="entry name" value="von Willebrand factor, type A domain"/>
    <property type="match status" value="1"/>
</dbReference>
<keyword evidence="3" id="KW-0963">Cytoplasm</keyword>
<accession>A0A934S345</accession>
<evidence type="ECO:0000256" key="2">
    <source>
        <dbReference type="ARBA" id="ARBA00007814"/>
    </source>
</evidence>
<evidence type="ECO:0000256" key="6">
    <source>
        <dbReference type="ARBA" id="ARBA00023274"/>
    </source>
</evidence>
<comment type="caution">
    <text evidence="8">The sequence shown here is derived from an EMBL/GenBank/DDBJ whole genome shotgun (WGS) entry which is preliminary data.</text>
</comment>
<dbReference type="Proteomes" id="UP000617628">
    <property type="component" value="Unassembled WGS sequence"/>
</dbReference>
<keyword evidence="5" id="KW-0694">RNA-binding</keyword>
<dbReference type="InterPro" id="IPR008858">
    <property type="entry name" value="TROVE_dom"/>
</dbReference>
<evidence type="ECO:0000259" key="7">
    <source>
        <dbReference type="PROSITE" id="PS50988"/>
    </source>
</evidence>
<comment type="similarity">
    <text evidence="2">Belongs to the Ro 60 kDa family.</text>
</comment>
<dbReference type="InterPro" id="IPR037214">
    <property type="entry name" value="TROVE_dom_sf"/>
</dbReference>
<protein>
    <submittedName>
        <fullName evidence="8">TROVE domain-containing protein</fullName>
    </submittedName>
</protein>
<evidence type="ECO:0000313" key="8">
    <source>
        <dbReference type="EMBL" id="MBK1880320.1"/>
    </source>
</evidence>
<dbReference type="GO" id="GO:0003723">
    <property type="term" value="F:RNA binding"/>
    <property type="evidence" value="ECO:0007669"/>
    <property type="project" value="UniProtKB-KW"/>
</dbReference>
<dbReference type="GO" id="GO:0046872">
    <property type="term" value="F:metal ion binding"/>
    <property type="evidence" value="ECO:0007669"/>
    <property type="project" value="UniProtKB-KW"/>
</dbReference>
<dbReference type="PROSITE" id="PS50988">
    <property type="entry name" value="TROVE"/>
    <property type="match status" value="1"/>
</dbReference>
<proteinExistence type="inferred from homology"/>
<keyword evidence="6" id="KW-0687">Ribonucleoprotein</keyword>
<sequence>MANKTLFQTVRGALIPAAGTENKAGGVAYKRSSKQALAHYVATGCLNQSFYASADEQLDKIISLCKDVESGYIARLAIYARNSSYMKDTPALLCAVLSLRDSQLFDRVAFKVLDSAKMIRTFVQIMRSGAVGRKSLGSRPKRFIQEWLFNLSDDQLFRASVGQSPSIADIIKMVHPRPRDANRAALYAYLIGRDYDAESLPALAAEYETFKERALNGPNPPSLKKAIRMYRKSKDSVVSKHVPDVPFQLLTALPIGFQEWAAIASNAPWHMTRMNLNTFQRHGLFESSEIVDLIAERLRNAKLIRRSRVFPYQLLAAFKNAESSIPRKIKNALQDALEIAVENVPSVSGKVVICPDSSGSMHSPVTGYRKGSSSAVKCVDVAALVAAAFLRKNQDAQVLPFMEKVIDVDLNARDSVMTNAKILSNLGYGGTNCSAPLVQLNQRGETPDLVVFVSDNESWVDSGNARQGTAVMREWEKLKTRNPSAKLVCIDIQPGETQQATTRRDILNIGGFSDSVFSTIADFANNPIDRDHWIKVIEAVEIP</sequence>
<dbReference type="InterPro" id="IPR056800">
    <property type="entry name" value="vWA_Ro60"/>
</dbReference>
<dbReference type="GO" id="GO:1990904">
    <property type="term" value="C:ribonucleoprotein complex"/>
    <property type="evidence" value="ECO:0007669"/>
    <property type="project" value="UniProtKB-KW"/>
</dbReference>
<evidence type="ECO:0000313" key="9">
    <source>
        <dbReference type="Proteomes" id="UP000617628"/>
    </source>
</evidence>
<dbReference type="SUPFAM" id="SSF140864">
    <property type="entry name" value="TROVE domain-like"/>
    <property type="match status" value="1"/>
</dbReference>
<dbReference type="GO" id="GO:0005737">
    <property type="term" value="C:cytoplasm"/>
    <property type="evidence" value="ECO:0007669"/>
    <property type="project" value="UniProtKB-SubCell"/>
</dbReference>
<evidence type="ECO:0000256" key="3">
    <source>
        <dbReference type="ARBA" id="ARBA00022490"/>
    </source>
</evidence>
<organism evidence="8 9">
    <name type="scientific">Pelagicoccus mobilis</name>
    <dbReference type="NCBI Taxonomy" id="415221"/>
    <lineage>
        <taxon>Bacteria</taxon>
        <taxon>Pseudomonadati</taxon>
        <taxon>Verrucomicrobiota</taxon>
        <taxon>Opitutia</taxon>
        <taxon>Puniceicoccales</taxon>
        <taxon>Pelagicoccaceae</taxon>
        <taxon>Pelagicoccus</taxon>
    </lineage>
</organism>
<dbReference type="PANTHER" id="PTHR14202:SF0">
    <property type="entry name" value="RNA-BINDING PROTEIN RO60"/>
    <property type="match status" value="1"/>
</dbReference>
<evidence type="ECO:0000256" key="4">
    <source>
        <dbReference type="ARBA" id="ARBA00022723"/>
    </source>
</evidence>
<dbReference type="RefSeq" id="WP_200359160.1">
    <property type="nucleotide sequence ID" value="NZ_JAENIL010000081.1"/>
</dbReference>
<gene>
    <name evidence="8" type="ORF">JIN87_25775</name>
</gene>
<name>A0A934S345_9BACT</name>
<evidence type="ECO:0000256" key="5">
    <source>
        <dbReference type="ARBA" id="ARBA00022884"/>
    </source>
</evidence>
<dbReference type="PANTHER" id="PTHR14202">
    <property type="entry name" value="60 KDA RIBONUCLEOPROTEIN SSA/RO"/>
    <property type="match status" value="1"/>
</dbReference>
<dbReference type="Pfam" id="PF25045">
    <property type="entry name" value="vWA_Ro60"/>
    <property type="match status" value="1"/>
</dbReference>
<evidence type="ECO:0000256" key="1">
    <source>
        <dbReference type="ARBA" id="ARBA00004496"/>
    </source>
</evidence>
<reference evidence="8" key="1">
    <citation type="submission" date="2021-01" db="EMBL/GenBank/DDBJ databases">
        <title>Modified the classification status of verrucomicrobia.</title>
        <authorList>
            <person name="Feng X."/>
        </authorList>
    </citation>
    <scope>NUCLEOTIDE SEQUENCE</scope>
    <source>
        <strain evidence="8">KCTC 13126</strain>
    </source>
</reference>
<dbReference type="InterPro" id="IPR040322">
    <property type="entry name" value="TROVE2"/>
</dbReference>
<dbReference type="InterPro" id="IPR036465">
    <property type="entry name" value="vWFA_dom_sf"/>
</dbReference>